<dbReference type="GO" id="GO:0031143">
    <property type="term" value="C:pseudopodium"/>
    <property type="evidence" value="ECO:0007669"/>
    <property type="project" value="UniProtKB-ARBA"/>
</dbReference>
<keyword evidence="17" id="KW-1185">Reference proteome</keyword>
<dbReference type="EMBL" id="KB008147">
    <property type="protein sequence ID" value="ELR11773.1"/>
    <property type="molecule type" value="Genomic_DNA"/>
</dbReference>
<feature type="region of interest" description="Actin-binding" evidence="11">
    <location>
        <begin position="542"/>
        <end position="564"/>
    </location>
</feature>
<feature type="domain" description="SH3" evidence="13">
    <location>
        <begin position="929"/>
        <end position="986"/>
    </location>
</feature>
<dbReference type="GO" id="GO:0006897">
    <property type="term" value="P:endocytosis"/>
    <property type="evidence" value="ECO:0007669"/>
    <property type="project" value="UniProtKB-ARBA"/>
</dbReference>
<dbReference type="GO" id="GO:0031252">
    <property type="term" value="C:cell leading edge"/>
    <property type="evidence" value="ECO:0007669"/>
    <property type="project" value="UniProtKB-ARBA"/>
</dbReference>
<evidence type="ECO:0000256" key="8">
    <source>
        <dbReference type="ARBA" id="ARBA00023203"/>
    </source>
</evidence>
<protein>
    <submittedName>
        <fullName evidence="16">Myosin IF, putative</fullName>
    </submittedName>
</protein>
<feature type="domain" description="Myosin motor" evidence="14">
    <location>
        <begin position="6"/>
        <end position="670"/>
    </location>
</feature>
<dbReference type="OMA" id="MTYGDIG"/>
<proteinExistence type="inferred from homology"/>
<name>L8GGA4_ACACF</name>
<dbReference type="SMART" id="SM00326">
    <property type="entry name" value="SH3"/>
    <property type="match status" value="1"/>
</dbReference>
<keyword evidence="8 11" id="KW-0009">Actin-binding</keyword>
<dbReference type="PANTHER" id="PTHR13140:SF679">
    <property type="entry name" value="UNCONVENTIONAL MYOSIN IC"/>
    <property type="match status" value="1"/>
</dbReference>
<dbReference type="GO" id="GO:0016459">
    <property type="term" value="C:myosin complex"/>
    <property type="evidence" value="ECO:0007669"/>
    <property type="project" value="UniProtKB-KW"/>
</dbReference>
<evidence type="ECO:0000256" key="1">
    <source>
        <dbReference type="ARBA" id="ARBA00008314"/>
    </source>
</evidence>
<organism evidence="16 17">
    <name type="scientific">Acanthamoeba castellanii (strain ATCC 30010 / Neff)</name>
    <dbReference type="NCBI Taxonomy" id="1257118"/>
    <lineage>
        <taxon>Eukaryota</taxon>
        <taxon>Amoebozoa</taxon>
        <taxon>Discosea</taxon>
        <taxon>Longamoebia</taxon>
        <taxon>Centramoebida</taxon>
        <taxon>Acanthamoebidae</taxon>
        <taxon>Acanthamoeba</taxon>
    </lineage>
</organism>
<dbReference type="FunFam" id="1.20.58.530:FF:000004">
    <property type="entry name" value="Unconventional myosin ID"/>
    <property type="match status" value="1"/>
</dbReference>
<dbReference type="SMART" id="SM00242">
    <property type="entry name" value="MYSc"/>
    <property type="match status" value="1"/>
</dbReference>
<dbReference type="PRINTS" id="PR00193">
    <property type="entry name" value="MYOSINHEAVY"/>
</dbReference>
<evidence type="ECO:0000259" key="15">
    <source>
        <dbReference type="PROSITE" id="PS51757"/>
    </source>
</evidence>
<evidence type="ECO:0000256" key="12">
    <source>
        <dbReference type="SAM" id="MobiDB-lite"/>
    </source>
</evidence>
<dbReference type="GO" id="GO:0051015">
    <property type="term" value="F:actin filament binding"/>
    <property type="evidence" value="ECO:0007669"/>
    <property type="project" value="TreeGrafter"/>
</dbReference>
<evidence type="ECO:0000256" key="6">
    <source>
        <dbReference type="ARBA" id="ARBA00023123"/>
    </source>
</evidence>
<evidence type="ECO:0000256" key="7">
    <source>
        <dbReference type="ARBA" id="ARBA00023175"/>
    </source>
</evidence>
<dbReference type="GO" id="GO:0005886">
    <property type="term" value="C:plasma membrane"/>
    <property type="evidence" value="ECO:0007669"/>
    <property type="project" value="TreeGrafter"/>
</dbReference>
<keyword evidence="6 11" id="KW-0518">Myosin</keyword>
<dbReference type="SUPFAM" id="SSF52540">
    <property type="entry name" value="P-loop containing nucleoside triphosphate hydrolases"/>
    <property type="match status" value="1"/>
</dbReference>
<dbReference type="VEuPathDB" id="AmoebaDB:ACA1_362570"/>
<comment type="subunit">
    <text evidence="2">Myosin I heavy chain is single-headed. Dimer of a heavy and a light chain. Inability to self-assemble into filaments.</text>
</comment>
<keyword evidence="3 10" id="KW-0728">SH3 domain</keyword>
<dbReference type="Gene3D" id="2.30.30.40">
    <property type="entry name" value="SH3 Domains"/>
    <property type="match status" value="1"/>
</dbReference>
<reference evidence="16 17" key="1">
    <citation type="journal article" date="2013" name="Genome Biol.">
        <title>Genome of Acanthamoeba castellanii highlights extensive lateral gene transfer and early evolution of tyrosine kinase signaling.</title>
        <authorList>
            <person name="Clarke M."/>
            <person name="Lohan A.J."/>
            <person name="Liu B."/>
            <person name="Lagkouvardos I."/>
            <person name="Roy S."/>
            <person name="Zafar N."/>
            <person name="Bertelli C."/>
            <person name="Schilde C."/>
            <person name="Kianianmomeni A."/>
            <person name="Burglin T.R."/>
            <person name="Frech C."/>
            <person name="Turcotte B."/>
            <person name="Kopec K.O."/>
            <person name="Synnott J.M."/>
            <person name="Choo C."/>
            <person name="Paponov I."/>
            <person name="Finkler A."/>
            <person name="Soon Heng Tan C."/>
            <person name="Hutchins A.P."/>
            <person name="Weinmeier T."/>
            <person name="Rattei T."/>
            <person name="Chu J.S."/>
            <person name="Gimenez G."/>
            <person name="Irimia M."/>
            <person name="Rigden D.J."/>
            <person name="Fitzpatrick D.A."/>
            <person name="Lorenzo-Morales J."/>
            <person name="Bateman A."/>
            <person name="Chiu C.H."/>
            <person name="Tang P."/>
            <person name="Hegemann P."/>
            <person name="Fromm H."/>
            <person name="Raoult D."/>
            <person name="Greub G."/>
            <person name="Miranda-Saavedra D."/>
            <person name="Chen N."/>
            <person name="Nash P."/>
            <person name="Ginger M.L."/>
            <person name="Horn M."/>
            <person name="Schaap P."/>
            <person name="Caler L."/>
            <person name="Loftus B."/>
        </authorList>
    </citation>
    <scope>NUCLEOTIDE SEQUENCE [LARGE SCALE GENOMIC DNA]</scope>
    <source>
        <strain evidence="16 17">Neff</strain>
    </source>
</reference>
<accession>L8GGA4</accession>
<evidence type="ECO:0000256" key="11">
    <source>
        <dbReference type="PROSITE-ProRule" id="PRU00782"/>
    </source>
</evidence>
<sequence>MMAFQHGVDDLILLDDISNEGILNTLRSRYNANLIYTYIGQVLIAINPYQQLPVYGPNVIKSYQDRYIFEEPPHVYAIAEDAYRSLLTEGVNHGESGSGKTETSKFIMRYIAAVTGKTESVETVKDQILQSNPVLEAFGNAKTVQNDNSSRFGKYFEIQFNVAGDPIGGRVTNYLLEKSRVVHQARNERNFHIFYQLLEGASPAEKQEFFLSKPQDYHYLNQSGCFTVSGVDDSSEFRATRTAMNVIGLGAEEQKSVFRLVSAVLHLGNIRFADQGGKAKVENREELDVVAKLLQQDAGVIEHALISRTVTAGVGGRGSVHSVPLDVEKALYTRDALAKHLYSRVFDWLVQRINELICDDTAEFTIGVLDIYGFEIFELCINFVNEKLQQIFIDLTLKTEQEEYQDEGIKWENVAYFNNKPCVELIEGRNGIMSLLDEECVFPQGTDQSYLAKLIRQCANHQYFKSDSKALSSASFAMEHYAGTVTYSVDTFLDKNKDTLSNDLKAMLQSSRDGFIKSLFPPDVVQSMKRPPTAGLQFRNQVTGLVATLRSCTPHYIRCMRPNGIKAPNNFDERLTGNQIRYLGLLENVRVRRAGYAYRQTYEKFMHRFRILSDKTFPKWDKDARSGVQKILDDCNIKQHASGQSAYEFGKTKIFIRMPQSLFTLEELRLQKMNDVVKAIQKRWRECRHRAFNKRVRAAVPELFWGNKERRRDSVFRQYNGDYLKAKNSRMHKAIKKKYGERRLFFADKTVFVEKGKLKQRALLMTEGAFYTVGGKWRKKIQRRIPLQDIASVELSQLADGVVVLHMSNADDDAVFDSDKKTEVVAILYEISAENAREKGDAQAKGVPVTFASGNIAFKEKRSQKTLSFTRDETAGARTLLKPQGDTVAVSAATGLDRGAGPKKREKAKKPDRNIRQITRAAGGAHGMAVIARAKAQHNYTARNARELTFKAGDIINVTQKSLSGTWQGELNGKTGSFPANLCVEV</sequence>
<dbReference type="FunFam" id="1.10.10.820:FF:000001">
    <property type="entry name" value="Myosin heavy chain"/>
    <property type="match status" value="1"/>
</dbReference>
<dbReference type="CDD" id="cd01378">
    <property type="entry name" value="MYSc_Myo1"/>
    <property type="match status" value="1"/>
</dbReference>
<dbReference type="InterPro" id="IPR036028">
    <property type="entry name" value="SH3-like_dom_sf"/>
</dbReference>
<dbReference type="GO" id="GO:0000146">
    <property type="term" value="F:microfilament motor activity"/>
    <property type="evidence" value="ECO:0007669"/>
    <property type="project" value="TreeGrafter"/>
</dbReference>
<dbReference type="GO" id="GO:0005737">
    <property type="term" value="C:cytoplasm"/>
    <property type="evidence" value="ECO:0007669"/>
    <property type="project" value="TreeGrafter"/>
</dbReference>
<evidence type="ECO:0000313" key="17">
    <source>
        <dbReference type="Proteomes" id="UP000011083"/>
    </source>
</evidence>
<gene>
    <name evidence="16" type="ORF">ACA1_362570</name>
</gene>
<feature type="domain" description="TH1" evidence="15">
    <location>
        <begin position="708"/>
        <end position="893"/>
    </location>
</feature>
<dbReference type="PROSITE" id="PS50002">
    <property type="entry name" value="SH3"/>
    <property type="match status" value="1"/>
</dbReference>
<dbReference type="GO" id="GO:0043327">
    <property type="term" value="P:chemotaxis to cAMP"/>
    <property type="evidence" value="ECO:0007669"/>
    <property type="project" value="UniProtKB-ARBA"/>
</dbReference>
<dbReference type="InterPro" id="IPR010926">
    <property type="entry name" value="Myosin_TH1"/>
</dbReference>
<dbReference type="GO" id="GO:0005524">
    <property type="term" value="F:ATP binding"/>
    <property type="evidence" value="ECO:0007669"/>
    <property type="project" value="UniProtKB-UniRule"/>
</dbReference>
<dbReference type="InterPro" id="IPR001609">
    <property type="entry name" value="Myosin_head_motor_dom-like"/>
</dbReference>
<evidence type="ECO:0000256" key="5">
    <source>
        <dbReference type="ARBA" id="ARBA00022840"/>
    </source>
</evidence>
<comment type="function">
    <text evidence="9">Myosin is a protein that binds to F-actin and has ATPase activity that is activated by F-actin.</text>
</comment>
<dbReference type="Gene3D" id="3.40.850.10">
    <property type="entry name" value="Kinesin motor domain"/>
    <property type="match status" value="1"/>
</dbReference>
<evidence type="ECO:0000256" key="9">
    <source>
        <dbReference type="ARBA" id="ARBA00055741"/>
    </source>
</evidence>
<dbReference type="InterPro" id="IPR036072">
    <property type="entry name" value="MYSc_Myo1"/>
</dbReference>
<comment type="similarity">
    <text evidence="1 11">Belongs to the TRAFAC class myosin-kinesin ATPase superfamily. Myosin family.</text>
</comment>
<evidence type="ECO:0000256" key="10">
    <source>
        <dbReference type="PROSITE-ProRule" id="PRU00192"/>
    </source>
</evidence>
<dbReference type="Pfam" id="PF06017">
    <property type="entry name" value="Myosin_TH1"/>
    <property type="match status" value="1"/>
</dbReference>
<dbReference type="Gene3D" id="1.20.120.720">
    <property type="entry name" value="Myosin VI head, motor domain, U50 subdomain"/>
    <property type="match status" value="1"/>
</dbReference>
<evidence type="ECO:0000259" key="13">
    <source>
        <dbReference type="PROSITE" id="PS50002"/>
    </source>
</evidence>
<dbReference type="Proteomes" id="UP000011083">
    <property type="component" value="Unassembled WGS sequence"/>
</dbReference>
<dbReference type="InterPro" id="IPR036961">
    <property type="entry name" value="Kinesin_motor_dom_sf"/>
</dbReference>
<dbReference type="Pfam" id="PF00063">
    <property type="entry name" value="Myosin_head"/>
    <property type="match status" value="1"/>
</dbReference>
<dbReference type="OrthoDB" id="6108017at2759"/>
<evidence type="ECO:0000313" key="16">
    <source>
        <dbReference type="EMBL" id="ELR11773.1"/>
    </source>
</evidence>
<dbReference type="GeneID" id="14912225"/>
<dbReference type="Gene3D" id="1.10.10.820">
    <property type="match status" value="1"/>
</dbReference>
<dbReference type="PROSITE" id="PS51456">
    <property type="entry name" value="MYOSIN_MOTOR"/>
    <property type="match status" value="1"/>
</dbReference>
<dbReference type="STRING" id="1257118.L8GGA4"/>
<evidence type="ECO:0000256" key="4">
    <source>
        <dbReference type="ARBA" id="ARBA00022741"/>
    </source>
</evidence>
<dbReference type="InterPro" id="IPR027417">
    <property type="entry name" value="P-loop_NTPase"/>
</dbReference>
<dbReference type="InterPro" id="IPR001452">
    <property type="entry name" value="SH3_domain"/>
</dbReference>
<dbReference type="PANTHER" id="PTHR13140">
    <property type="entry name" value="MYOSIN"/>
    <property type="match status" value="1"/>
</dbReference>
<dbReference type="GO" id="GO:0007015">
    <property type="term" value="P:actin filament organization"/>
    <property type="evidence" value="ECO:0007669"/>
    <property type="project" value="TreeGrafter"/>
</dbReference>
<dbReference type="AlphaFoldDB" id="L8GGA4"/>
<evidence type="ECO:0000256" key="2">
    <source>
        <dbReference type="ARBA" id="ARBA00011190"/>
    </source>
</evidence>
<dbReference type="Pfam" id="PF07653">
    <property type="entry name" value="SH3_2"/>
    <property type="match status" value="1"/>
</dbReference>
<dbReference type="PROSITE" id="PS51757">
    <property type="entry name" value="TH1"/>
    <property type="match status" value="1"/>
</dbReference>
<keyword evidence="7 11" id="KW-0505">Motor protein</keyword>
<dbReference type="RefSeq" id="XP_004333786.1">
    <property type="nucleotide sequence ID" value="XM_004333738.1"/>
</dbReference>
<evidence type="ECO:0000256" key="3">
    <source>
        <dbReference type="ARBA" id="ARBA00022443"/>
    </source>
</evidence>
<dbReference type="Gene3D" id="1.20.5.4820">
    <property type="match status" value="1"/>
</dbReference>
<feature type="region of interest" description="Disordered" evidence="12">
    <location>
        <begin position="893"/>
        <end position="912"/>
    </location>
</feature>
<evidence type="ECO:0000259" key="14">
    <source>
        <dbReference type="PROSITE" id="PS51456"/>
    </source>
</evidence>
<dbReference type="SUPFAM" id="SSF50044">
    <property type="entry name" value="SH3-domain"/>
    <property type="match status" value="1"/>
</dbReference>
<dbReference type="Gene3D" id="1.20.58.530">
    <property type="match status" value="1"/>
</dbReference>
<keyword evidence="5 11" id="KW-0067">ATP-binding</keyword>
<keyword evidence="4 11" id="KW-0547">Nucleotide-binding</keyword>
<dbReference type="GO" id="GO:0030048">
    <property type="term" value="P:actin filament-based movement"/>
    <property type="evidence" value="ECO:0007669"/>
    <property type="project" value="TreeGrafter"/>
</dbReference>
<dbReference type="KEGG" id="acan:ACA1_362570"/>
<feature type="binding site" evidence="11">
    <location>
        <begin position="94"/>
        <end position="101"/>
    </location>
    <ligand>
        <name>ATP</name>
        <dbReference type="ChEBI" id="CHEBI:30616"/>
    </ligand>
</feature>